<evidence type="ECO:0000256" key="2">
    <source>
        <dbReference type="ARBA" id="ARBA00004173"/>
    </source>
</evidence>
<dbReference type="Gene3D" id="2.40.50.90">
    <property type="match status" value="1"/>
</dbReference>
<evidence type="ECO:0000256" key="4">
    <source>
        <dbReference type="ARBA" id="ARBA00022722"/>
    </source>
</evidence>
<dbReference type="InterPro" id="IPR035437">
    <property type="entry name" value="SNase_OB-fold_sf"/>
</dbReference>
<sequence>MTLFSTTADSSRDPDSLPASLARLHYTNPLLVAASTALVGGASFRLWTRYLRRIPNADYITQEHLGKRRLRGVVRTPPFARLKMLVSLSPALTGACAFAGDADNFRLFHKPVFSRAVPTSRSALKDQTIHIRLAGVDAPEFFQLAHFGKPAQPFAAEALDWLTNTVHGRTVQVELLRKDRYGRIVGMAYVRPFPWLFRRNVSEEMLKAGSRSVAHALSKDATVYTQGGAEHAGLLSRFQDVEAAARKRRVGMWSQSSRTYESPAEFKKRTARD</sequence>
<proteinExistence type="inferred from homology"/>
<keyword evidence="7" id="KW-0106">Calcium</keyword>
<evidence type="ECO:0000256" key="3">
    <source>
        <dbReference type="ARBA" id="ARBA00005435"/>
    </source>
</evidence>
<feature type="non-terminal residue" evidence="10">
    <location>
        <position position="1"/>
    </location>
</feature>
<evidence type="ECO:0000256" key="7">
    <source>
        <dbReference type="ARBA" id="ARBA00022837"/>
    </source>
</evidence>
<dbReference type="InterPro" id="IPR016071">
    <property type="entry name" value="Staphylococal_nuclease_OB-fold"/>
</dbReference>
<dbReference type="GO" id="GO:0004519">
    <property type="term" value="F:endonuclease activity"/>
    <property type="evidence" value="ECO:0007669"/>
    <property type="project" value="UniProtKB-KW"/>
</dbReference>
<feature type="compositionally biased region" description="Basic and acidic residues" evidence="8">
    <location>
        <begin position="264"/>
        <end position="273"/>
    </location>
</feature>
<organism evidence="10">
    <name type="scientific">Leucosporidium scottii</name>
    <dbReference type="NCBI Taxonomy" id="5278"/>
    <lineage>
        <taxon>Eukaryota</taxon>
        <taxon>Fungi</taxon>
        <taxon>Dikarya</taxon>
        <taxon>Basidiomycota</taxon>
        <taxon>Pucciniomycotina</taxon>
        <taxon>Microbotryomycetes</taxon>
        <taxon>Leucosporidiales</taxon>
        <taxon>Leucosporidium</taxon>
    </lineage>
</organism>
<comment type="similarity">
    <text evidence="3">Belongs to the LCL3 family.</text>
</comment>
<dbReference type="PROSITE" id="PS50830">
    <property type="entry name" value="TNASE_3"/>
    <property type="match status" value="1"/>
</dbReference>
<dbReference type="GO" id="GO:0005739">
    <property type="term" value="C:mitochondrion"/>
    <property type="evidence" value="ECO:0007669"/>
    <property type="project" value="UniProtKB-SubCell"/>
</dbReference>
<dbReference type="Pfam" id="PF00565">
    <property type="entry name" value="SNase"/>
    <property type="match status" value="1"/>
</dbReference>
<evidence type="ECO:0000256" key="5">
    <source>
        <dbReference type="ARBA" id="ARBA00022759"/>
    </source>
</evidence>
<comment type="subcellular location">
    <subcellularLocation>
        <location evidence="1">Membrane</location>
        <topology evidence="1">Single-pass membrane protein</topology>
    </subcellularLocation>
    <subcellularLocation>
        <location evidence="2">Mitochondrion</location>
    </subcellularLocation>
</comment>
<evidence type="ECO:0000256" key="8">
    <source>
        <dbReference type="SAM" id="MobiDB-lite"/>
    </source>
</evidence>
<accession>A0A0H5FTX8</accession>
<dbReference type="PANTHER" id="PTHR12302">
    <property type="entry name" value="EBNA2 BINDING PROTEIN P100"/>
    <property type="match status" value="1"/>
</dbReference>
<dbReference type="EMBL" id="LN868511">
    <property type="protein sequence ID" value="CRX79185.1"/>
    <property type="molecule type" value="Genomic_DNA"/>
</dbReference>
<dbReference type="GO" id="GO:0016020">
    <property type="term" value="C:membrane"/>
    <property type="evidence" value="ECO:0007669"/>
    <property type="project" value="UniProtKB-SubCell"/>
</dbReference>
<evidence type="ECO:0000256" key="6">
    <source>
        <dbReference type="ARBA" id="ARBA00022801"/>
    </source>
</evidence>
<dbReference type="PANTHER" id="PTHR12302:SF3">
    <property type="entry name" value="SERINE_THREONINE-PROTEIN KINASE 31"/>
    <property type="match status" value="1"/>
</dbReference>
<dbReference type="SUPFAM" id="SSF50199">
    <property type="entry name" value="Staphylococcal nuclease"/>
    <property type="match status" value="1"/>
</dbReference>
<feature type="region of interest" description="Disordered" evidence="8">
    <location>
        <begin position="254"/>
        <end position="273"/>
    </location>
</feature>
<protein>
    <recommendedName>
        <fullName evidence="9">TNase-like domain-containing protein</fullName>
    </recommendedName>
</protein>
<feature type="domain" description="TNase-like" evidence="9">
    <location>
        <begin position="101"/>
        <end position="255"/>
    </location>
</feature>
<keyword evidence="5" id="KW-0255">Endonuclease</keyword>
<dbReference type="SMART" id="SM00318">
    <property type="entry name" value="SNc"/>
    <property type="match status" value="1"/>
</dbReference>
<name>A0A0H5FTX8_9BASI</name>
<dbReference type="GO" id="GO:0016787">
    <property type="term" value="F:hydrolase activity"/>
    <property type="evidence" value="ECO:0007669"/>
    <property type="project" value="UniProtKB-KW"/>
</dbReference>
<dbReference type="AlphaFoldDB" id="A0A0H5FTX8"/>
<evidence type="ECO:0000256" key="1">
    <source>
        <dbReference type="ARBA" id="ARBA00004167"/>
    </source>
</evidence>
<evidence type="ECO:0000259" key="9">
    <source>
        <dbReference type="PROSITE" id="PS50830"/>
    </source>
</evidence>
<evidence type="ECO:0000313" key="10">
    <source>
        <dbReference type="EMBL" id="CRX79185.1"/>
    </source>
</evidence>
<gene>
    <name evidence="10" type="ORF">ls5931a1_00006</name>
</gene>
<keyword evidence="6" id="KW-0378">Hydrolase</keyword>
<keyword evidence="4" id="KW-0540">Nuclease</keyword>
<reference evidence="10" key="1">
    <citation type="submission" date="2015-06" db="EMBL/GenBank/DDBJ databases">
        <title>Genetic Architecture Underlying Mating-Type Determination in the Yeast Leucosporidium scottii and the Evolution of Mating Systems in Basidiomycetes.</title>
        <authorList>
            <person name="Maia T.M."/>
            <person name="Lopes S."/>
            <person name="Almeida J.M.G.C.F."/>
            <person name="Rosa L.H."/>
            <person name="Sampaio J.P."/>
            <person name="Goncalves P."/>
            <person name="Coelho M.A."/>
        </authorList>
    </citation>
    <scope>NUCLEOTIDE SEQUENCE</scope>
</reference>